<evidence type="ECO:0000256" key="3">
    <source>
        <dbReference type="ARBA" id="ARBA00022692"/>
    </source>
</evidence>
<dbReference type="GeneID" id="7203966"/>
<keyword evidence="3 7" id="KW-0812">Transmembrane</keyword>
<evidence type="ECO:0000256" key="7">
    <source>
        <dbReference type="SAM" id="Phobius"/>
    </source>
</evidence>
<feature type="compositionally biased region" description="Low complexity" evidence="6">
    <location>
        <begin position="46"/>
        <end position="62"/>
    </location>
</feature>
<evidence type="ECO:0000256" key="1">
    <source>
        <dbReference type="ARBA" id="ARBA00004651"/>
    </source>
</evidence>
<evidence type="ECO:0000256" key="4">
    <source>
        <dbReference type="ARBA" id="ARBA00022989"/>
    </source>
</evidence>
<feature type="transmembrane region" description="Helical" evidence="7">
    <location>
        <begin position="189"/>
        <end position="213"/>
    </location>
</feature>
<reference evidence="10" key="2">
    <citation type="submission" date="2008-08" db="EMBL/GenBank/DDBJ databases">
        <authorList>
            <consortium name="Diatom Consortium"/>
            <person name="Grigoriev I."/>
            <person name="Grimwood J."/>
            <person name="Kuo A."/>
            <person name="Otillar R.P."/>
            <person name="Salamov A."/>
            <person name="Detter J.C."/>
            <person name="Lindquist E."/>
            <person name="Shapiro H."/>
            <person name="Lucas S."/>
            <person name="Glavina del Rio T."/>
            <person name="Pitluck S."/>
            <person name="Rokhsar D."/>
            <person name="Bowler C."/>
        </authorList>
    </citation>
    <scope>GENOME REANNOTATION</scope>
    <source>
        <strain evidence="10">CCAP 1055/1</strain>
    </source>
</reference>
<dbReference type="AlphaFoldDB" id="B5Y4H9"/>
<evidence type="ECO:0000313" key="10">
    <source>
        <dbReference type="Proteomes" id="UP000000759"/>
    </source>
</evidence>
<dbReference type="InParanoid" id="B5Y4H9"/>
<dbReference type="EMBL" id="CP001142">
    <property type="protein sequence ID" value="ACI65483.1"/>
    <property type="molecule type" value="Genomic_DNA"/>
</dbReference>
<feature type="region of interest" description="Disordered" evidence="6">
    <location>
        <begin position="1"/>
        <end position="27"/>
    </location>
</feature>
<dbReference type="GO" id="GO:0005886">
    <property type="term" value="C:plasma membrane"/>
    <property type="evidence" value="ECO:0007669"/>
    <property type="project" value="UniProtKB-SubCell"/>
</dbReference>
<protein>
    <recommendedName>
        <fullName evidence="8">VTT domain-containing protein</fullName>
    </recommendedName>
</protein>
<evidence type="ECO:0000256" key="6">
    <source>
        <dbReference type="SAM" id="MobiDB-lite"/>
    </source>
</evidence>
<organism evidence="9 10">
    <name type="scientific">Phaeodactylum tricornutum (strain CCAP 1055/1)</name>
    <dbReference type="NCBI Taxonomy" id="556484"/>
    <lineage>
        <taxon>Eukaryota</taxon>
        <taxon>Sar</taxon>
        <taxon>Stramenopiles</taxon>
        <taxon>Ochrophyta</taxon>
        <taxon>Bacillariophyta</taxon>
        <taxon>Bacillariophyceae</taxon>
        <taxon>Bacillariophycidae</taxon>
        <taxon>Naviculales</taxon>
        <taxon>Phaeodactylaceae</taxon>
        <taxon>Phaeodactylum</taxon>
    </lineage>
</organism>
<dbReference type="KEGG" id="pti:PHATR_43839"/>
<keyword evidence="10" id="KW-1185">Reference proteome</keyword>
<name>B5Y4H9_PHATC</name>
<dbReference type="Proteomes" id="UP000000759">
    <property type="component" value="Chromosome 3"/>
</dbReference>
<sequence>MKNRRNSDEINDDADENGSFTPPFLPLEESNPVSAMSLSSSLAAANTTTGTSTSSTTGNVSTKHNLNQRTKAHSSYNKASPSLTRSMSNRGGIVSSCNGKKVVSIVMLSLLALVIWDAVLTPPERRWIKPDFSETFLLWVQDHPIRGLLAFLVVIAVAVVFMVPIGTPLTLGCGYVYKGAYGWRLGLTIATAVSMAGSALGAVVCFLLGRYLMRDQVRTWIRKYPLFDAIDAAAAEHGLRIMAMLYLTPILPLGPVSYMCGTTSMALSSFVLAKIASLPLMLLYAFIGASTGALLGQPSQTQLDGSVTAQQQEQQHSTANEFKSIEENQTLILSGICLSFVMIAGITHNIKRELNLILERQKKAGERDHGSDLMGDSSIGSSSSANVIDAEQSAIEMGLSKPAHRRRVA</sequence>
<dbReference type="InterPro" id="IPR032816">
    <property type="entry name" value="VTT_dom"/>
</dbReference>
<dbReference type="Pfam" id="PF09335">
    <property type="entry name" value="VTT_dom"/>
    <property type="match status" value="1"/>
</dbReference>
<dbReference type="HOGENOM" id="CLU_622022_0_0_1"/>
<accession>B5Y4H9</accession>
<feature type="transmembrane region" description="Helical" evidence="7">
    <location>
        <begin position="275"/>
        <end position="295"/>
    </location>
</feature>
<evidence type="ECO:0000313" key="9">
    <source>
        <dbReference type="EMBL" id="ACI65483.1"/>
    </source>
</evidence>
<feature type="compositionally biased region" description="Polar residues" evidence="6">
    <location>
        <begin position="63"/>
        <end position="84"/>
    </location>
</feature>
<dbReference type="OrthoDB" id="166803at2759"/>
<keyword evidence="4 7" id="KW-1133">Transmembrane helix</keyword>
<reference evidence="9 10" key="1">
    <citation type="journal article" date="2008" name="Nature">
        <title>The Phaeodactylum genome reveals the evolutionary history of diatom genomes.</title>
        <authorList>
            <person name="Bowler C."/>
            <person name="Allen A.E."/>
            <person name="Badger J.H."/>
            <person name="Grimwood J."/>
            <person name="Jabbari K."/>
            <person name="Kuo A."/>
            <person name="Maheswari U."/>
            <person name="Martens C."/>
            <person name="Maumus F."/>
            <person name="Otillar R.P."/>
            <person name="Rayko E."/>
            <person name="Salamov A."/>
            <person name="Vandepoele K."/>
            <person name="Beszteri B."/>
            <person name="Gruber A."/>
            <person name="Heijde M."/>
            <person name="Katinka M."/>
            <person name="Mock T."/>
            <person name="Valentin K."/>
            <person name="Verret F."/>
            <person name="Berges J.A."/>
            <person name="Brownlee C."/>
            <person name="Cadoret J.P."/>
            <person name="Chiovitti A."/>
            <person name="Choi C.J."/>
            <person name="Coesel S."/>
            <person name="De Martino A."/>
            <person name="Detter J.C."/>
            <person name="Durkin C."/>
            <person name="Falciatore A."/>
            <person name="Fournet J."/>
            <person name="Haruta M."/>
            <person name="Huysman M.J."/>
            <person name="Jenkins B.D."/>
            <person name="Jiroutova K."/>
            <person name="Jorgensen R.E."/>
            <person name="Joubert Y."/>
            <person name="Kaplan A."/>
            <person name="Kroger N."/>
            <person name="Kroth P.G."/>
            <person name="La Roche J."/>
            <person name="Lindquist E."/>
            <person name="Lommer M."/>
            <person name="Martin-Jezequel V."/>
            <person name="Lopez P.J."/>
            <person name="Lucas S."/>
            <person name="Mangogna M."/>
            <person name="McGinnis K."/>
            <person name="Medlin L.K."/>
            <person name="Montsant A."/>
            <person name="Oudot-Le Secq M.P."/>
            <person name="Napoli C."/>
            <person name="Obornik M."/>
            <person name="Parker M.S."/>
            <person name="Petit J.L."/>
            <person name="Porcel B.M."/>
            <person name="Poulsen N."/>
            <person name="Robison M."/>
            <person name="Rychlewski L."/>
            <person name="Rynearson T.A."/>
            <person name="Schmutz J."/>
            <person name="Shapiro H."/>
            <person name="Siaut M."/>
            <person name="Stanley M."/>
            <person name="Sussman M.R."/>
            <person name="Taylor A.R."/>
            <person name="Vardi A."/>
            <person name="von Dassow P."/>
            <person name="Vyverman W."/>
            <person name="Willis A."/>
            <person name="Wyrwicz L.S."/>
            <person name="Rokhsar D.S."/>
            <person name="Weissenbach J."/>
            <person name="Armbrust E.V."/>
            <person name="Green B.R."/>
            <person name="Van de Peer Y."/>
            <person name="Grigoriev I.V."/>
        </authorList>
    </citation>
    <scope>NUCLEOTIDE SEQUENCE [LARGE SCALE GENOMIC DNA]</scope>
    <source>
        <strain evidence="9 10">CCAP 1055/1</strain>
    </source>
</reference>
<feature type="transmembrane region" description="Helical" evidence="7">
    <location>
        <begin position="331"/>
        <end position="350"/>
    </location>
</feature>
<dbReference type="PaxDb" id="2850-Phatr43839"/>
<evidence type="ECO:0000259" key="8">
    <source>
        <dbReference type="Pfam" id="PF09335"/>
    </source>
</evidence>
<gene>
    <name evidence="9" type="ORF">PHATR_43839</name>
</gene>
<dbReference type="PANTHER" id="PTHR12677:SF59">
    <property type="entry name" value="GOLGI APPARATUS MEMBRANE PROTEIN TVP38-RELATED"/>
    <property type="match status" value="1"/>
</dbReference>
<feature type="compositionally biased region" description="Low complexity" evidence="6">
    <location>
        <begin position="372"/>
        <end position="384"/>
    </location>
</feature>
<feature type="transmembrane region" description="Helical" evidence="7">
    <location>
        <begin position="148"/>
        <end position="177"/>
    </location>
</feature>
<dbReference type="InterPro" id="IPR015414">
    <property type="entry name" value="TMEM64"/>
</dbReference>
<evidence type="ECO:0000256" key="2">
    <source>
        <dbReference type="ARBA" id="ARBA00022475"/>
    </source>
</evidence>
<comment type="subcellular location">
    <subcellularLocation>
        <location evidence="1">Cell membrane</location>
        <topology evidence="1">Multi-pass membrane protein</topology>
    </subcellularLocation>
</comment>
<feature type="region of interest" description="Disordered" evidence="6">
    <location>
        <begin position="365"/>
        <end position="385"/>
    </location>
</feature>
<dbReference type="PANTHER" id="PTHR12677">
    <property type="entry name" value="GOLGI APPARATUS MEMBRANE PROTEIN TVP38-RELATED"/>
    <property type="match status" value="1"/>
</dbReference>
<proteinExistence type="predicted"/>
<keyword evidence="5 7" id="KW-0472">Membrane</keyword>
<dbReference type="eggNOG" id="KOG3140">
    <property type="taxonomic scope" value="Eukaryota"/>
</dbReference>
<feature type="region of interest" description="Disordered" evidence="6">
    <location>
        <begin position="46"/>
        <end position="84"/>
    </location>
</feature>
<keyword evidence="2" id="KW-1003">Cell membrane</keyword>
<feature type="domain" description="VTT" evidence="8">
    <location>
        <begin position="166"/>
        <end position="289"/>
    </location>
</feature>
<evidence type="ECO:0000256" key="5">
    <source>
        <dbReference type="ARBA" id="ARBA00023136"/>
    </source>
</evidence>
<dbReference type="RefSeq" id="XP_002186013.1">
    <property type="nucleotide sequence ID" value="XM_002185977.1"/>
</dbReference>